<dbReference type="Proteomes" id="UP000271374">
    <property type="component" value="Unassembled WGS sequence"/>
</dbReference>
<proteinExistence type="predicted"/>
<name>A0A431W6N8_9BACI</name>
<organism evidence="1 2">
    <name type="scientific">Bacillus yapensis</name>
    <dbReference type="NCBI Taxonomy" id="2492960"/>
    <lineage>
        <taxon>Bacteria</taxon>
        <taxon>Bacillati</taxon>
        <taxon>Bacillota</taxon>
        <taxon>Bacilli</taxon>
        <taxon>Bacillales</taxon>
        <taxon>Bacillaceae</taxon>
        <taxon>Bacillus</taxon>
    </lineage>
</organism>
<accession>A0A431W6N8</accession>
<dbReference type="EMBL" id="RXNT01000009">
    <property type="protein sequence ID" value="RTR31083.1"/>
    <property type="molecule type" value="Genomic_DNA"/>
</dbReference>
<sequence>MSKNKEQDELLKWLDEEDPFGLNEEMEFIIFKCIDCGKEDEVPDYVVEEFHFDLEEDEEVEVVCPFCNGTMRQARKDPSE</sequence>
<keyword evidence="2" id="KW-1185">Reference proteome</keyword>
<gene>
    <name evidence="1" type="ORF">EKG37_12365</name>
</gene>
<protein>
    <submittedName>
        <fullName evidence="1">Uncharacterized protein</fullName>
    </submittedName>
</protein>
<dbReference type="OrthoDB" id="2897530at2"/>
<evidence type="ECO:0000313" key="2">
    <source>
        <dbReference type="Proteomes" id="UP000271374"/>
    </source>
</evidence>
<evidence type="ECO:0000313" key="1">
    <source>
        <dbReference type="EMBL" id="RTR31083.1"/>
    </source>
</evidence>
<comment type="caution">
    <text evidence="1">The sequence shown here is derived from an EMBL/GenBank/DDBJ whole genome shotgun (WGS) entry which is preliminary data.</text>
</comment>
<dbReference type="AlphaFoldDB" id="A0A431W6N8"/>
<reference evidence="1 2" key="1">
    <citation type="submission" date="2018-12" db="EMBL/GenBank/DDBJ databases">
        <title>Bacillus yapensis draft genome sequence.</title>
        <authorList>
            <person name="Yu L."/>
            <person name="Xu X."/>
            <person name="Tang X."/>
        </authorList>
    </citation>
    <scope>NUCLEOTIDE SEQUENCE [LARGE SCALE GENOMIC DNA]</scope>
    <source>
        <strain evidence="1 2">XXST-01</strain>
    </source>
</reference>
<dbReference type="RefSeq" id="WP_126408972.1">
    <property type="nucleotide sequence ID" value="NZ_RXNT01000009.1"/>
</dbReference>